<accession>A0A074MFF2</accession>
<dbReference type="STRING" id="1044.EH31_02320"/>
<evidence type="ECO:0000313" key="2">
    <source>
        <dbReference type="Proteomes" id="UP000027647"/>
    </source>
</evidence>
<reference evidence="1 2" key="1">
    <citation type="submission" date="2014-04" db="EMBL/GenBank/DDBJ databases">
        <title>A comprehensive comparison of genomes of Erythrobacter spp. strains.</title>
        <authorList>
            <person name="Zheng Q."/>
        </authorList>
    </citation>
    <scope>NUCLEOTIDE SEQUENCE [LARGE SCALE GENOMIC DNA]</scope>
    <source>
        <strain evidence="1 2">DSM 6997</strain>
    </source>
</reference>
<keyword evidence="2" id="KW-1185">Reference proteome</keyword>
<name>A0A074MFF2_ERYLO</name>
<proteinExistence type="predicted"/>
<evidence type="ECO:0000313" key="1">
    <source>
        <dbReference type="EMBL" id="KEO91525.1"/>
    </source>
</evidence>
<sequence length="179" mass="19771">MALGLALILGQQPLHAEEPVKPSFPLMQVDCETVAAAAGSPFDFPTARIMIPTPFHLVSSEKRLKLYKSLLVFEGGDEGYLISQPKITQADMKNSSGRFGDLQERQSDDDIPTGFTIADTVYEIQSVTSFPVTERIGETSFKIDQTITFRLKIEEVTTSTDRNPPVWQGDCVMTNVKAD</sequence>
<organism evidence="1 2">
    <name type="scientific">Erythrobacter longus</name>
    <dbReference type="NCBI Taxonomy" id="1044"/>
    <lineage>
        <taxon>Bacteria</taxon>
        <taxon>Pseudomonadati</taxon>
        <taxon>Pseudomonadota</taxon>
        <taxon>Alphaproteobacteria</taxon>
        <taxon>Sphingomonadales</taxon>
        <taxon>Erythrobacteraceae</taxon>
        <taxon>Erythrobacter/Porphyrobacter group</taxon>
        <taxon>Erythrobacter</taxon>
    </lineage>
</organism>
<protein>
    <submittedName>
        <fullName evidence="1">Uncharacterized protein</fullName>
    </submittedName>
</protein>
<comment type="caution">
    <text evidence="1">The sequence shown here is derived from an EMBL/GenBank/DDBJ whole genome shotgun (WGS) entry which is preliminary data.</text>
</comment>
<dbReference type="AlphaFoldDB" id="A0A074MFF2"/>
<dbReference type="EMBL" id="JMIW01000001">
    <property type="protein sequence ID" value="KEO91525.1"/>
    <property type="molecule type" value="Genomic_DNA"/>
</dbReference>
<gene>
    <name evidence="1" type="ORF">EH31_02320</name>
</gene>
<dbReference type="Proteomes" id="UP000027647">
    <property type="component" value="Unassembled WGS sequence"/>
</dbReference>